<reference evidence="2 3" key="1">
    <citation type="journal article" date="2019" name="Sci. Rep.">
        <title>Orb-weaving spider Araneus ventricosus genome elucidates the spidroin gene catalogue.</title>
        <authorList>
            <person name="Kono N."/>
            <person name="Nakamura H."/>
            <person name="Ohtoshi R."/>
            <person name="Moran D.A.P."/>
            <person name="Shinohara A."/>
            <person name="Yoshida Y."/>
            <person name="Fujiwara M."/>
            <person name="Mori M."/>
            <person name="Tomita M."/>
            <person name="Arakawa K."/>
        </authorList>
    </citation>
    <scope>NUCLEOTIDE SEQUENCE [LARGE SCALE GENOMIC DNA]</scope>
</reference>
<feature type="region of interest" description="Disordered" evidence="1">
    <location>
        <begin position="31"/>
        <end position="61"/>
    </location>
</feature>
<gene>
    <name evidence="2" type="ORF">AVEN_54022_1</name>
</gene>
<feature type="compositionally biased region" description="Basic and acidic residues" evidence="1">
    <location>
        <begin position="49"/>
        <end position="58"/>
    </location>
</feature>
<keyword evidence="3" id="KW-1185">Reference proteome</keyword>
<feature type="compositionally biased region" description="Acidic residues" evidence="1">
    <location>
        <begin position="36"/>
        <end position="45"/>
    </location>
</feature>
<evidence type="ECO:0000256" key="1">
    <source>
        <dbReference type="SAM" id="MobiDB-lite"/>
    </source>
</evidence>
<dbReference type="InterPro" id="IPR036388">
    <property type="entry name" value="WH-like_DNA-bd_sf"/>
</dbReference>
<dbReference type="Proteomes" id="UP000499080">
    <property type="component" value="Unassembled WGS sequence"/>
</dbReference>
<proteinExistence type="predicted"/>
<name>A0A4Y2C6T3_ARAVE</name>
<sequence length="95" mass="10987">MLHRFQYVSPCLNTTKKVILTRKIGNVQPSQKRFEDAEDLLDEDSSQTSDEKTKKELSESSNVDLTTISRHLEAIGMICKQGNRVRNESYEIQER</sequence>
<evidence type="ECO:0000313" key="2">
    <source>
        <dbReference type="EMBL" id="GBL99879.1"/>
    </source>
</evidence>
<comment type="caution">
    <text evidence="2">The sequence shown here is derived from an EMBL/GenBank/DDBJ whole genome shotgun (WGS) entry which is preliminary data.</text>
</comment>
<accession>A0A4Y2C6T3</accession>
<evidence type="ECO:0000313" key="3">
    <source>
        <dbReference type="Proteomes" id="UP000499080"/>
    </source>
</evidence>
<dbReference type="AlphaFoldDB" id="A0A4Y2C6T3"/>
<dbReference type="EMBL" id="BGPR01085546">
    <property type="protein sequence ID" value="GBL99879.1"/>
    <property type="molecule type" value="Genomic_DNA"/>
</dbReference>
<protein>
    <submittedName>
        <fullName evidence="2">Uncharacterized protein</fullName>
    </submittedName>
</protein>
<dbReference type="Gene3D" id="1.10.10.10">
    <property type="entry name" value="Winged helix-like DNA-binding domain superfamily/Winged helix DNA-binding domain"/>
    <property type="match status" value="1"/>
</dbReference>
<organism evidence="2 3">
    <name type="scientific">Araneus ventricosus</name>
    <name type="common">Orbweaver spider</name>
    <name type="synonym">Epeira ventricosa</name>
    <dbReference type="NCBI Taxonomy" id="182803"/>
    <lineage>
        <taxon>Eukaryota</taxon>
        <taxon>Metazoa</taxon>
        <taxon>Ecdysozoa</taxon>
        <taxon>Arthropoda</taxon>
        <taxon>Chelicerata</taxon>
        <taxon>Arachnida</taxon>
        <taxon>Araneae</taxon>
        <taxon>Araneomorphae</taxon>
        <taxon>Entelegynae</taxon>
        <taxon>Araneoidea</taxon>
        <taxon>Araneidae</taxon>
        <taxon>Araneus</taxon>
    </lineage>
</organism>